<name>R9PHE1_AGAAL</name>
<proteinExistence type="predicted"/>
<sequence>MAAYLLGQVNIKDPTLWQQYVKAVGESLTPYKAKVLLRGQWHKQLVGSSQFEQSVVIEFGSGEQLESWFHSPTYQSLVPLRDKAAEVHISSYSN</sequence>
<dbReference type="InterPro" id="IPR011008">
    <property type="entry name" value="Dimeric_a/b-barrel"/>
</dbReference>
<feature type="domain" description="DUF1330" evidence="1">
    <location>
        <begin position="3"/>
        <end position="89"/>
    </location>
</feature>
<evidence type="ECO:0000259" key="1">
    <source>
        <dbReference type="Pfam" id="PF07045"/>
    </source>
</evidence>
<gene>
    <name evidence="2" type="ORF">AALB_0758</name>
</gene>
<accession>R9PHE1</accession>
<comment type="caution">
    <text evidence="2">The sequence shown here is derived from an EMBL/GenBank/DDBJ whole genome shotgun (WGS) entry which is preliminary data.</text>
</comment>
<dbReference type="OrthoDB" id="9806380at2"/>
<reference evidence="2" key="1">
    <citation type="journal article" date="2013" name="Genome Announc.">
        <title>Draft Genome Sequence of Agarivorans albus Strain MKT 106T, an Agarolytic Marine Bacterium.</title>
        <authorList>
            <person name="Yasuike M."/>
            <person name="Nakamura Y."/>
            <person name="Kai W."/>
            <person name="Fujiwara A."/>
            <person name="Fukui Y."/>
            <person name="Satomi M."/>
            <person name="Sano M."/>
        </authorList>
    </citation>
    <scope>NUCLEOTIDE SEQUENCE [LARGE SCALE GENOMIC DNA]</scope>
</reference>
<dbReference type="PANTHER" id="PTHR41521">
    <property type="match status" value="1"/>
</dbReference>
<evidence type="ECO:0000313" key="2">
    <source>
        <dbReference type="EMBL" id="GAD00678.1"/>
    </source>
</evidence>
<dbReference type="AlphaFoldDB" id="R9PHE1"/>
<keyword evidence="3" id="KW-1185">Reference proteome</keyword>
<dbReference type="RefSeq" id="WP_016400446.1">
    <property type="nucleotide sequence ID" value="NZ_BARX01000003.1"/>
</dbReference>
<dbReference type="Pfam" id="PF07045">
    <property type="entry name" value="DUF1330"/>
    <property type="match status" value="1"/>
</dbReference>
<dbReference type="InterPro" id="IPR010753">
    <property type="entry name" value="DUF1330"/>
</dbReference>
<dbReference type="Proteomes" id="UP000014461">
    <property type="component" value="Unassembled WGS sequence"/>
</dbReference>
<dbReference type="Gene3D" id="3.30.70.100">
    <property type="match status" value="1"/>
</dbReference>
<dbReference type="EMBL" id="BARX01000003">
    <property type="protein sequence ID" value="GAD00678.1"/>
    <property type="molecule type" value="Genomic_DNA"/>
</dbReference>
<dbReference type="PANTHER" id="PTHR41521:SF4">
    <property type="entry name" value="BLR0684 PROTEIN"/>
    <property type="match status" value="1"/>
</dbReference>
<protein>
    <recommendedName>
        <fullName evidence="1">DUF1330 domain-containing protein</fullName>
    </recommendedName>
</protein>
<evidence type="ECO:0000313" key="3">
    <source>
        <dbReference type="Proteomes" id="UP000014461"/>
    </source>
</evidence>
<organism evidence="2 3">
    <name type="scientific">Agarivorans albus MKT 106</name>
    <dbReference type="NCBI Taxonomy" id="1331007"/>
    <lineage>
        <taxon>Bacteria</taxon>
        <taxon>Pseudomonadati</taxon>
        <taxon>Pseudomonadota</taxon>
        <taxon>Gammaproteobacteria</taxon>
        <taxon>Alteromonadales</taxon>
        <taxon>Alteromonadaceae</taxon>
        <taxon>Agarivorans</taxon>
    </lineage>
</organism>
<dbReference type="SUPFAM" id="SSF54909">
    <property type="entry name" value="Dimeric alpha+beta barrel"/>
    <property type="match status" value="1"/>
</dbReference>